<name>A0A317DQ04_9ACTN</name>
<organism evidence="1 2">
    <name type="scientific">Micromonospora sicca</name>
    <dbReference type="NCBI Taxonomy" id="2202420"/>
    <lineage>
        <taxon>Bacteria</taxon>
        <taxon>Bacillati</taxon>
        <taxon>Actinomycetota</taxon>
        <taxon>Actinomycetes</taxon>
        <taxon>Micromonosporales</taxon>
        <taxon>Micromonosporaceae</taxon>
        <taxon>Micromonospora</taxon>
    </lineage>
</organism>
<gene>
    <name evidence="1" type="ORF">DKT69_03770</name>
</gene>
<dbReference type="AlphaFoldDB" id="A0A317DQ04"/>
<sequence>MGEELLTRVPFAVVLASYCIEFHERNLCAKCNDSGCPRLDDAAFTLDRYRADRLERYRLRRAQ</sequence>
<protein>
    <submittedName>
        <fullName evidence="1">Uncharacterized protein</fullName>
    </submittedName>
</protein>
<dbReference type="EMBL" id="QGKS01000099">
    <property type="protein sequence ID" value="PWR16781.1"/>
    <property type="molecule type" value="Genomic_DNA"/>
</dbReference>
<evidence type="ECO:0000313" key="2">
    <source>
        <dbReference type="Proteomes" id="UP000246050"/>
    </source>
</evidence>
<accession>A0A317DQ04</accession>
<dbReference type="OrthoDB" id="3403965at2"/>
<comment type="caution">
    <text evidence="1">The sequence shown here is derived from an EMBL/GenBank/DDBJ whole genome shotgun (WGS) entry which is preliminary data.</text>
</comment>
<proteinExistence type="predicted"/>
<dbReference type="RefSeq" id="WP_109800201.1">
    <property type="nucleotide sequence ID" value="NZ_QGKS01000099.1"/>
</dbReference>
<reference evidence="1 2" key="1">
    <citation type="submission" date="2018-05" db="EMBL/GenBank/DDBJ databases">
        <title>Micromonosporas from Atacama Desert.</title>
        <authorList>
            <person name="Carro L."/>
            <person name="Golinska P."/>
            <person name="Klenk H.-P."/>
            <person name="Goodfellow M."/>
        </authorList>
    </citation>
    <scope>NUCLEOTIDE SEQUENCE [LARGE SCALE GENOMIC DNA]</scope>
    <source>
        <strain evidence="1 2">4G51</strain>
    </source>
</reference>
<dbReference type="Proteomes" id="UP000246050">
    <property type="component" value="Unassembled WGS sequence"/>
</dbReference>
<evidence type="ECO:0000313" key="1">
    <source>
        <dbReference type="EMBL" id="PWR16781.1"/>
    </source>
</evidence>